<dbReference type="PANTHER" id="PTHR48081">
    <property type="entry name" value="AB HYDROLASE SUPERFAMILY PROTEIN C4A8.06C"/>
    <property type="match status" value="1"/>
</dbReference>
<dbReference type="EMBL" id="JAUSTM010000019">
    <property type="protein sequence ID" value="MDQ0223197.1"/>
    <property type="molecule type" value="Genomic_DNA"/>
</dbReference>
<dbReference type="SUPFAM" id="SSF53474">
    <property type="entry name" value="alpha/beta-Hydrolases"/>
    <property type="match status" value="1"/>
</dbReference>
<dbReference type="Gene3D" id="3.40.50.1820">
    <property type="entry name" value="alpha/beta hydrolase"/>
    <property type="match status" value="1"/>
</dbReference>
<gene>
    <name evidence="3" type="ORF">J2S23_001772</name>
</gene>
<protein>
    <submittedName>
        <fullName evidence="3">Acetyl esterase/lipase</fullName>
    </submittedName>
</protein>
<evidence type="ECO:0000259" key="2">
    <source>
        <dbReference type="Pfam" id="PF20434"/>
    </source>
</evidence>
<name>A0ABT9YT87_9STRE</name>
<sequence>MSEQKLYIWGDKIPGNHSGSKTDIMDIHNEYTQQDLFEKYPGIWDKSTDTIGDMSGNATLVYRQEIENGPAGMTYEDNPFLIPYLVDGAKSAVIICPGGAYLTKSMTNEGEHIAQHLNRAGISAFVLWYRTYPYQAPVPFWDAQRAIRYVRYHADDFNLDPNNISMIGFSAGGNLAGVTGLVLRNQDISAENYQADAIDHVSADLSALALVYPAIALEDDKILVVLAGEETYNDKEKGHEFAASYDMRTHVEEGDSPLFLCAALDDEVVPAHYIFDLAKVASDKGVPTEVHVFAEGGHGFGGCLEEQMPQFYHDRTLVEQWLDLYVTWLFKITSPNKTSTK</sequence>
<dbReference type="Pfam" id="PF20434">
    <property type="entry name" value="BD-FAE"/>
    <property type="match status" value="1"/>
</dbReference>
<keyword evidence="4" id="KW-1185">Reference proteome</keyword>
<accession>A0ABT9YT87</accession>
<proteinExistence type="predicted"/>
<evidence type="ECO:0000313" key="3">
    <source>
        <dbReference type="EMBL" id="MDQ0223197.1"/>
    </source>
</evidence>
<dbReference type="Proteomes" id="UP001223079">
    <property type="component" value="Unassembled WGS sequence"/>
</dbReference>
<reference evidence="3 4" key="1">
    <citation type="submission" date="2023-07" db="EMBL/GenBank/DDBJ databases">
        <title>Genomic Encyclopedia of Type Strains, Phase IV (KMG-IV): sequencing the most valuable type-strain genomes for metagenomic binning, comparative biology and taxonomic classification.</title>
        <authorList>
            <person name="Goeker M."/>
        </authorList>
    </citation>
    <scope>NUCLEOTIDE SEQUENCE [LARGE SCALE GENOMIC DNA]</scope>
    <source>
        <strain evidence="3 4">DSM 105143</strain>
    </source>
</reference>
<dbReference type="InterPro" id="IPR049492">
    <property type="entry name" value="BD-FAE-like_dom"/>
</dbReference>
<keyword evidence="1" id="KW-0378">Hydrolase</keyword>
<feature type="domain" description="BD-FAE-like" evidence="2">
    <location>
        <begin position="90"/>
        <end position="272"/>
    </location>
</feature>
<organism evidence="3 4">
    <name type="scientific">Streptococcus moroccensis</name>
    <dbReference type="NCBI Taxonomy" id="1451356"/>
    <lineage>
        <taxon>Bacteria</taxon>
        <taxon>Bacillati</taxon>
        <taxon>Bacillota</taxon>
        <taxon>Bacilli</taxon>
        <taxon>Lactobacillales</taxon>
        <taxon>Streptococcaceae</taxon>
        <taxon>Streptococcus</taxon>
    </lineage>
</organism>
<dbReference type="RefSeq" id="WP_307122348.1">
    <property type="nucleotide sequence ID" value="NZ_JAUSTM010000019.1"/>
</dbReference>
<dbReference type="InterPro" id="IPR029058">
    <property type="entry name" value="AB_hydrolase_fold"/>
</dbReference>
<dbReference type="PANTHER" id="PTHR48081:SF6">
    <property type="entry name" value="PEPTIDASE S9 PROLYL OLIGOPEPTIDASE CATALYTIC DOMAIN-CONTAINING PROTEIN"/>
    <property type="match status" value="1"/>
</dbReference>
<evidence type="ECO:0000313" key="4">
    <source>
        <dbReference type="Proteomes" id="UP001223079"/>
    </source>
</evidence>
<evidence type="ECO:0000256" key="1">
    <source>
        <dbReference type="ARBA" id="ARBA00022801"/>
    </source>
</evidence>
<comment type="caution">
    <text evidence="3">The sequence shown here is derived from an EMBL/GenBank/DDBJ whole genome shotgun (WGS) entry which is preliminary data.</text>
</comment>
<dbReference type="InterPro" id="IPR050300">
    <property type="entry name" value="GDXG_lipolytic_enzyme"/>
</dbReference>